<protein>
    <submittedName>
        <fullName evidence="1">Uncharacterized protein</fullName>
    </submittedName>
</protein>
<keyword evidence="2" id="KW-1185">Reference proteome</keyword>
<dbReference type="Proteomes" id="UP000070121">
    <property type="component" value="Unassembled WGS sequence"/>
</dbReference>
<proteinExistence type="predicted"/>
<organism evidence="1 2">
    <name type="scientific">Colletotrichum salicis</name>
    <dbReference type="NCBI Taxonomy" id="1209931"/>
    <lineage>
        <taxon>Eukaryota</taxon>
        <taxon>Fungi</taxon>
        <taxon>Dikarya</taxon>
        <taxon>Ascomycota</taxon>
        <taxon>Pezizomycotina</taxon>
        <taxon>Sordariomycetes</taxon>
        <taxon>Hypocreomycetidae</taxon>
        <taxon>Glomerellales</taxon>
        <taxon>Glomerellaceae</taxon>
        <taxon>Colletotrichum</taxon>
        <taxon>Colletotrichum acutatum species complex</taxon>
    </lineage>
</organism>
<evidence type="ECO:0000313" key="1">
    <source>
        <dbReference type="EMBL" id="KXH68128.1"/>
    </source>
</evidence>
<dbReference type="AlphaFoldDB" id="A0A135V655"/>
<name>A0A135V655_9PEZI</name>
<comment type="caution">
    <text evidence="1">The sequence shown here is derived from an EMBL/GenBank/DDBJ whole genome shotgun (WGS) entry which is preliminary data.</text>
</comment>
<accession>A0A135V655</accession>
<sequence length="174" mass="19082">MAAAAALSPLLQNAFSKSTDIGDIVQSFDFSKSHMNVNDTKSEDMLQTKLAPSYGNVNGSVLEKMDDDLKIMIAATMKSLAAQKDKSWNAYEGSHDAGIVKEVQSWFVSLIGDDDVLAATQIDIDVLANIVSHTGAALDSFEAFFAKNEHHERTLIDIAVLRFPDLDRPFFKVK</sequence>
<evidence type="ECO:0000313" key="2">
    <source>
        <dbReference type="Proteomes" id="UP000070121"/>
    </source>
</evidence>
<reference evidence="1 2" key="1">
    <citation type="submission" date="2014-02" db="EMBL/GenBank/DDBJ databases">
        <title>The genome sequence of Colletotrichum salicis CBS 607.94.</title>
        <authorList>
            <person name="Baroncelli R."/>
            <person name="Thon M.R."/>
        </authorList>
    </citation>
    <scope>NUCLEOTIDE SEQUENCE [LARGE SCALE GENOMIC DNA]</scope>
    <source>
        <strain evidence="1 2">CBS 607.94</strain>
    </source>
</reference>
<dbReference type="OrthoDB" id="2735833at2759"/>
<gene>
    <name evidence="1" type="ORF">CSAL01_04858</name>
</gene>
<dbReference type="EMBL" id="JFFI01000380">
    <property type="protein sequence ID" value="KXH68128.1"/>
    <property type="molecule type" value="Genomic_DNA"/>
</dbReference>